<dbReference type="PROSITE" id="PS51257">
    <property type="entry name" value="PROKAR_LIPOPROTEIN"/>
    <property type="match status" value="1"/>
</dbReference>
<dbReference type="EMBL" id="SRXT01000002">
    <property type="protein sequence ID" value="TGX55012.1"/>
    <property type="molecule type" value="Genomic_DNA"/>
</dbReference>
<proteinExistence type="predicted"/>
<gene>
    <name evidence="1" type="ORF">E5A73_06120</name>
</gene>
<dbReference type="Proteomes" id="UP000306147">
    <property type="component" value="Unassembled WGS sequence"/>
</dbReference>
<keyword evidence="2" id="KW-1185">Reference proteome</keyword>
<sequence>MQEFPRRFHLSAVFALAPVVGGCAIFGGEQVGSTSAVVQTSMLPASVPYYLNLCGQDEDQQRYRLYSPSALGRWAEGKDDSGRGEEKYIKATREAREHCTHDRKINNGDPITVRLHRVGIGGLAKFAEDGRCKSGCKRDIAIVLDFNGSQTLQKPIVAFYQRNVAPDGNLQFVNQTIFAQNEWFFRYPPSVRVRLYDVRDDKDRALKANLETVAKGANFIRSYIAGAAIAGPIVDTAIKAADQLIDGPRNRPILDMSFQLFPQQPRGTDAVPVASATPPIAPVVTVPVVVQSPASEGALTVVEITELQKKLKVDTSGGGVGQLGPKTKAAVSDHIPAASALKAFEPAYSRAIRHYLVGSESASGTNAKDPVPDPTFGSPIYASQFIVFDETAPGVNDCDPARKAKLKAPRTQLGKELPAYYFVPDGVQGGGARVYAMLPSPNLPEKLEPCLLETPFVIFSITRENVAVAADVAKRISDLQTKFTADSTVSEDAIASLGSAYVDAELALAIDRVENTWRADQLSALLKRIEKQRADNKKLGEDDTAPKPLASASYRYRAYRLIEDYTGCPANDSLRNGYFVELAELLTPLARTARSEGAGIPYLRASDGAKLVCPAPDTGSAESESAET</sequence>
<name>A0A4V3QZQ2_9SPHN</name>
<evidence type="ECO:0008006" key="3">
    <source>
        <dbReference type="Google" id="ProtNLM"/>
    </source>
</evidence>
<evidence type="ECO:0000313" key="1">
    <source>
        <dbReference type="EMBL" id="TGX55012.1"/>
    </source>
</evidence>
<reference evidence="1 2" key="1">
    <citation type="submission" date="2019-04" db="EMBL/GenBank/DDBJ databases">
        <title>Sphingomonas psychrotolerans sp. nov., isolated from soil in the Tianshan Mountains, Xinjiang, China.</title>
        <authorList>
            <person name="Luo Y."/>
            <person name="Sheng H."/>
        </authorList>
    </citation>
    <scope>NUCLEOTIDE SEQUENCE [LARGE SCALE GENOMIC DNA]</scope>
    <source>
        <strain evidence="1 2">ZFGT-11</strain>
    </source>
</reference>
<dbReference type="AlphaFoldDB" id="A0A4V3QZQ2"/>
<evidence type="ECO:0000313" key="2">
    <source>
        <dbReference type="Proteomes" id="UP000306147"/>
    </source>
</evidence>
<accession>A0A4V3QZQ2</accession>
<dbReference type="OrthoDB" id="7593327at2"/>
<dbReference type="RefSeq" id="WP_135962906.1">
    <property type="nucleotide sequence ID" value="NZ_SRXT01000002.1"/>
</dbReference>
<protein>
    <recommendedName>
        <fullName evidence="3">Lipoprotein</fullName>
    </recommendedName>
</protein>
<comment type="caution">
    <text evidence="1">The sequence shown here is derived from an EMBL/GenBank/DDBJ whole genome shotgun (WGS) entry which is preliminary data.</text>
</comment>
<organism evidence="1 2">
    <name type="scientific">Sphingomonas gei</name>
    <dbReference type="NCBI Taxonomy" id="1395960"/>
    <lineage>
        <taxon>Bacteria</taxon>
        <taxon>Pseudomonadati</taxon>
        <taxon>Pseudomonadota</taxon>
        <taxon>Alphaproteobacteria</taxon>
        <taxon>Sphingomonadales</taxon>
        <taxon>Sphingomonadaceae</taxon>
        <taxon>Sphingomonas</taxon>
    </lineage>
</organism>